<accession>A0A1I6YCK2</accession>
<organism evidence="2 3">
    <name type="scientific">Lishizhenia tianjinensis</name>
    <dbReference type="NCBI Taxonomy" id="477690"/>
    <lineage>
        <taxon>Bacteria</taxon>
        <taxon>Pseudomonadati</taxon>
        <taxon>Bacteroidota</taxon>
        <taxon>Flavobacteriia</taxon>
        <taxon>Flavobacteriales</taxon>
        <taxon>Crocinitomicaceae</taxon>
        <taxon>Lishizhenia</taxon>
    </lineage>
</organism>
<sequence>MKNIRNILVILLSSTALNTWAQSLDSLFHLAVENNLELKTLTLEYEAILSREDQVTQLPNTQVGVGVPVLRPETRLGAQMVMVSAAQMFPWFGSFEAKKDVVIEMSKAKYEALNALKLDLQFELKSTYYQLLFLEKRKNLFTETLQNYQRIEKVVLAKVEANQASLAYALRVQAKTDEYNALLAQIEIQKHHLHAQINKITHQDLSGKILLVDSMDYSFMNYDFEAYRSKIALYHPAIQQISHQISVSESVIAVQEKAKKPSLGIGVDYSIVQARTDANPMYNGRDIFVPKVSLNIPISQKVYNSKIKEERLNQEALGTQKESIIENILTQIITYKTEYDKARIDFNLSLNQSKKIESAYQILLAKYSADGNNFEELLSTQNELLQLQLKRDLSELTMALAKAKIERLTNY</sequence>
<dbReference type="EMBL" id="FPAS01000001">
    <property type="protein sequence ID" value="SFT48077.1"/>
    <property type="molecule type" value="Genomic_DNA"/>
</dbReference>
<evidence type="ECO:0000256" key="1">
    <source>
        <dbReference type="SAM" id="SignalP"/>
    </source>
</evidence>
<dbReference type="InterPro" id="IPR010131">
    <property type="entry name" value="MdtP/NodT-like"/>
</dbReference>
<dbReference type="RefSeq" id="WP_090246575.1">
    <property type="nucleotide sequence ID" value="NZ_FPAS01000001.1"/>
</dbReference>
<feature type="signal peptide" evidence="1">
    <location>
        <begin position="1"/>
        <end position="21"/>
    </location>
</feature>
<proteinExistence type="predicted"/>
<gene>
    <name evidence="2" type="ORF">SAMN05216474_0799</name>
</gene>
<keyword evidence="3" id="KW-1185">Reference proteome</keyword>
<dbReference type="GO" id="GO:0015562">
    <property type="term" value="F:efflux transmembrane transporter activity"/>
    <property type="evidence" value="ECO:0007669"/>
    <property type="project" value="InterPro"/>
</dbReference>
<dbReference type="SUPFAM" id="SSF56954">
    <property type="entry name" value="Outer membrane efflux proteins (OEP)"/>
    <property type="match status" value="1"/>
</dbReference>
<dbReference type="AlphaFoldDB" id="A0A1I6YCK2"/>
<evidence type="ECO:0000313" key="2">
    <source>
        <dbReference type="EMBL" id="SFT48077.1"/>
    </source>
</evidence>
<keyword evidence="1" id="KW-0732">Signal</keyword>
<dbReference type="Proteomes" id="UP000236454">
    <property type="component" value="Unassembled WGS sequence"/>
</dbReference>
<feature type="chain" id="PRO_5014971048" evidence="1">
    <location>
        <begin position="22"/>
        <end position="411"/>
    </location>
</feature>
<reference evidence="2 3" key="1">
    <citation type="submission" date="2016-10" db="EMBL/GenBank/DDBJ databases">
        <authorList>
            <person name="de Groot N.N."/>
        </authorList>
    </citation>
    <scope>NUCLEOTIDE SEQUENCE [LARGE SCALE GENOMIC DNA]</scope>
    <source>
        <strain evidence="2 3">CGMCC 1.7005</strain>
    </source>
</reference>
<dbReference type="STRING" id="477690.SAMN05216474_0799"/>
<dbReference type="OrthoDB" id="1680428at2"/>
<name>A0A1I6YCK2_9FLAO</name>
<dbReference type="Gene3D" id="1.20.1600.10">
    <property type="entry name" value="Outer membrane efflux proteins (OEP)"/>
    <property type="match status" value="1"/>
</dbReference>
<evidence type="ECO:0000313" key="3">
    <source>
        <dbReference type="Proteomes" id="UP000236454"/>
    </source>
</evidence>
<protein>
    <submittedName>
        <fullName evidence="2">Outer membrane protein TolC</fullName>
    </submittedName>
</protein>
<dbReference type="PANTHER" id="PTHR30203">
    <property type="entry name" value="OUTER MEMBRANE CATION EFFLUX PROTEIN"/>
    <property type="match status" value="1"/>
</dbReference>
<dbReference type="PANTHER" id="PTHR30203:SF30">
    <property type="entry name" value="OUTER MEMBRANE PROTEIN-RELATED"/>
    <property type="match status" value="1"/>
</dbReference>